<dbReference type="InterPro" id="IPR004398">
    <property type="entry name" value="RNA_MeTrfase_RsmD"/>
</dbReference>
<dbReference type="EC" id="2.1.1.171" evidence="3 8"/>
<reference evidence="9 10" key="1">
    <citation type="submission" date="2019-02" db="EMBL/GenBank/DDBJ databases">
        <title>Halieaceae_genomes.</title>
        <authorList>
            <person name="Li S.-H."/>
        </authorList>
    </citation>
    <scope>NUCLEOTIDE SEQUENCE [LARGE SCALE GENOMIC DNA]</scope>
    <source>
        <strain evidence="9 10">JH123</strain>
    </source>
</reference>
<evidence type="ECO:0000256" key="8">
    <source>
        <dbReference type="PIRNR" id="PIRNR004553"/>
    </source>
</evidence>
<dbReference type="PANTHER" id="PTHR43542:SF1">
    <property type="entry name" value="METHYLTRANSFERASE"/>
    <property type="match status" value="1"/>
</dbReference>
<dbReference type="EMBL" id="CP036501">
    <property type="protein sequence ID" value="UZP73662.1"/>
    <property type="molecule type" value="Genomic_DNA"/>
</dbReference>
<evidence type="ECO:0000256" key="7">
    <source>
        <dbReference type="ARBA" id="ARBA00048326"/>
    </source>
</evidence>
<dbReference type="GO" id="GO:0052913">
    <property type="term" value="F:16S rRNA (guanine(966)-N(2))-methyltransferase activity"/>
    <property type="evidence" value="ECO:0007669"/>
    <property type="project" value="UniProtKB-EC"/>
</dbReference>
<dbReference type="Gene3D" id="3.40.50.150">
    <property type="entry name" value="Vaccinia Virus protein VP39"/>
    <property type="match status" value="1"/>
</dbReference>
<dbReference type="CDD" id="cd02440">
    <property type="entry name" value="AdoMet_MTases"/>
    <property type="match status" value="1"/>
</dbReference>
<accession>A0ABY6Q362</accession>
<keyword evidence="8" id="KW-0698">rRNA processing</keyword>
<evidence type="ECO:0000313" key="9">
    <source>
        <dbReference type="EMBL" id="UZP73662.1"/>
    </source>
</evidence>
<evidence type="ECO:0000256" key="1">
    <source>
        <dbReference type="ARBA" id="ARBA00002649"/>
    </source>
</evidence>
<organism evidence="9 10">
    <name type="scientific">Candidatus Paraluminiphilus aquimaris</name>
    <dbReference type="NCBI Taxonomy" id="2518994"/>
    <lineage>
        <taxon>Bacteria</taxon>
        <taxon>Pseudomonadati</taxon>
        <taxon>Pseudomonadota</taxon>
        <taxon>Gammaproteobacteria</taxon>
        <taxon>Cellvibrionales</taxon>
        <taxon>Halieaceae</taxon>
        <taxon>Candidatus Paraluminiphilus</taxon>
    </lineage>
</organism>
<dbReference type="Proteomes" id="UP001317963">
    <property type="component" value="Chromosome"/>
</dbReference>
<protein>
    <recommendedName>
        <fullName evidence="4 8">Ribosomal RNA small subunit methyltransferase D</fullName>
        <ecNumber evidence="3 8">2.1.1.171</ecNumber>
    </recommendedName>
</protein>
<dbReference type="Pfam" id="PF03602">
    <property type="entry name" value="Cons_hypoth95"/>
    <property type="match status" value="1"/>
</dbReference>
<evidence type="ECO:0000313" key="10">
    <source>
        <dbReference type="Proteomes" id="UP001317963"/>
    </source>
</evidence>
<evidence type="ECO:0000256" key="3">
    <source>
        <dbReference type="ARBA" id="ARBA00012141"/>
    </source>
</evidence>
<dbReference type="InterPro" id="IPR029063">
    <property type="entry name" value="SAM-dependent_MTases_sf"/>
</dbReference>
<keyword evidence="10" id="KW-1185">Reference proteome</keyword>
<dbReference type="PANTHER" id="PTHR43542">
    <property type="entry name" value="METHYLTRANSFERASE"/>
    <property type="match status" value="1"/>
</dbReference>
<dbReference type="SUPFAM" id="SSF53335">
    <property type="entry name" value="S-adenosyl-L-methionine-dependent methyltransferases"/>
    <property type="match status" value="1"/>
</dbReference>
<evidence type="ECO:0000256" key="5">
    <source>
        <dbReference type="ARBA" id="ARBA00022603"/>
    </source>
</evidence>
<dbReference type="PROSITE" id="PS00092">
    <property type="entry name" value="N6_MTASE"/>
    <property type="match status" value="1"/>
</dbReference>
<dbReference type="NCBIfam" id="TIGR00095">
    <property type="entry name" value="16S rRNA (guanine(966)-N(2))-methyltransferase RsmD"/>
    <property type="match status" value="1"/>
</dbReference>
<sequence length="189" mass="21157">MSKSRTRQPANQIRMIGGQWRGRKLSFPDAEGLRPTADRVRETVFNWLADHVSGSRCLDMFAGSGALGFEALSRGARHCCFVEKNPAVFRQIQANCELLNATSQSEVVLADANIPLHTSEPFDIVFLDPPFKSASLQRCLNWLINSATLTPGALIYIETAKDEPWRNDSLNILKEKYAGEVCFRLTELK</sequence>
<comment type="similarity">
    <text evidence="2 8">Belongs to the methyltransferase superfamily. RsmD family.</text>
</comment>
<keyword evidence="6 8" id="KW-0808">Transferase</keyword>
<evidence type="ECO:0000256" key="6">
    <source>
        <dbReference type="ARBA" id="ARBA00022679"/>
    </source>
</evidence>
<name>A0ABY6Q362_9GAMM</name>
<gene>
    <name evidence="9" type="primary">rsmD</name>
    <name evidence="9" type="ORF">E0F26_02445</name>
</gene>
<comment type="catalytic activity">
    <reaction evidence="7 8">
        <text>guanosine(966) in 16S rRNA + S-adenosyl-L-methionine = N(2)-methylguanosine(966) in 16S rRNA + S-adenosyl-L-homocysteine + H(+)</text>
        <dbReference type="Rhea" id="RHEA:23548"/>
        <dbReference type="Rhea" id="RHEA-COMP:10211"/>
        <dbReference type="Rhea" id="RHEA-COMP:10212"/>
        <dbReference type="ChEBI" id="CHEBI:15378"/>
        <dbReference type="ChEBI" id="CHEBI:57856"/>
        <dbReference type="ChEBI" id="CHEBI:59789"/>
        <dbReference type="ChEBI" id="CHEBI:74269"/>
        <dbReference type="ChEBI" id="CHEBI:74481"/>
        <dbReference type="EC" id="2.1.1.171"/>
    </reaction>
</comment>
<dbReference type="PIRSF" id="PIRSF004553">
    <property type="entry name" value="CHP00095"/>
    <property type="match status" value="1"/>
</dbReference>
<keyword evidence="8" id="KW-0949">S-adenosyl-L-methionine</keyword>
<comment type="function">
    <text evidence="1 8">Specifically methylates the guanine in position 966 of 16S rRNA in the assembled 30S particle.</text>
</comment>
<evidence type="ECO:0000256" key="4">
    <source>
        <dbReference type="ARBA" id="ARBA00013682"/>
    </source>
</evidence>
<dbReference type="InterPro" id="IPR002052">
    <property type="entry name" value="DNA_methylase_N6_adenine_CS"/>
</dbReference>
<keyword evidence="5 8" id="KW-0489">Methyltransferase</keyword>
<dbReference type="RefSeq" id="WP_279242458.1">
    <property type="nucleotide sequence ID" value="NZ_CP036501.1"/>
</dbReference>
<proteinExistence type="inferred from homology"/>
<evidence type="ECO:0000256" key="2">
    <source>
        <dbReference type="ARBA" id="ARBA00005269"/>
    </source>
</evidence>